<name>A0A7K3MBT7_9ACTN</name>
<reference evidence="1 2" key="1">
    <citation type="submission" date="2019-11" db="EMBL/GenBank/DDBJ databases">
        <authorList>
            <person name="Li X.-J."/>
            <person name="Feng X.-M."/>
        </authorList>
    </citation>
    <scope>NUCLEOTIDE SEQUENCE [LARGE SCALE GENOMIC DNA]</scope>
    <source>
        <strain evidence="1 2">XMNu-373</strain>
    </source>
</reference>
<evidence type="ECO:0000313" key="2">
    <source>
        <dbReference type="Proteomes" id="UP000460435"/>
    </source>
</evidence>
<proteinExistence type="predicted"/>
<dbReference type="RefSeq" id="WP_162453451.1">
    <property type="nucleotide sequence ID" value="NZ_WLZY01000014.1"/>
</dbReference>
<dbReference type="AlphaFoldDB" id="A0A7K3MBT7"/>
<gene>
    <name evidence="1" type="ORF">F7O44_27035</name>
</gene>
<comment type="caution">
    <text evidence="1">The sequence shown here is derived from an EMBL/GenBank/DDBJ whole genome shotgun (WGS) entry which is preliminary data.</text>
</comment>
<sequence>MADLIDGGSTGNSVGIDPDALDKLIGEAADAADAVEEFVSDFRGRFVAHQVSTHNLTQLEQVAEWVRDQLPMLRRRRDIAAIASEQHGTLSVTAGAGELTWDTAEEAAEQGREDAERLLGDVDHPSDEIPAEAYELLQEHGSDPDYVEAFFNAAGPGAIEAFHADAVEGLGPEGAEYDQSKLVPVSYALATASHRIDFTSSEWMDGVREYSSASGWTIFATFMNYGHWSEGFLHSAMDNLGHHNSPEDMATVMNALARHPVAAATWYTGEPEHADFDTNAEYAAFIMQGIDGRFRDDTVHDAFINVMDAATHRVARFDQGLADQSVYTLLENVYSWDRNAEEPYQEWFGQLIERHIDDVYDSVTSPVPSYFEHLQDDRRGVEAPAEWWASLTEQAMRDEDVANHLSEVFSDKYEEQVSRTINMENENQQNANALSLAMADYFGTWFLSRAANVAEGLGIEVEEANKNMETAVDIAFKAPDPKALLKDLATRGIKAVLSEDMPTYNVDTGWAHGRREGDMHFRVSEMYNNPGGSAIVPVEIDRGDYVAVYDGNPKTYQDRYGGEFIEYDKSDTKKENPKIKPLEDMDDNAKRAYLEWLQDPAVQQWASGNFADWGD</sequence>
<keyword evidence="2" id="KW-1185">Reference proteome</keyword>
<evidence type="ECO:0000313" key="1">
    <source>
        <dbReference type="EMBL" id="NDL60736.1"/>
    </source>
</evidence>
<dbReference type="Proteomes" id="UP000460435">
    <property type="component" value="Unassembled WGS sequence"/>
</dbReference>
<organism evidence="1 2">
    <name type="scientific">Phytoactinopolyspora mesophila</name>
    <dbReference type="NCBI Taxonomy" id="2650750"/>
    <lineage>
        <taxon>Bacteria</taxon>
        <taxon>Bacillati</taxon>
        <taxon>Actinomycetota</taxon>
        <taxon>Actinomycetes</taxon>
        <taxon>Jiangellales</taxon>
        <taxon>Jiangellaceae</taxon>
        <taxon>Phytoactinopolyspora</taxon>
    </lineage>
</organism>
<dbReference type="EMBL" id="WLZY01000014">
    <property type="protein sequence ID" value="NDL60736.1"/>
    <property type="molecule type" value="Genomic_DNA"/>
</dbReference>
<accession>A0A7K3MBT7</accession>
<protein>
    <submittedName>
        <fullName evidence="1">Uncharacterized protein</fullName>
    </submittedName>
</protein>